<organism evidence="1 2">
    <name type="scientific">Ceraceosorus guamensis</name>
    <dbReference type="NCBI Taxonomy" id="1522189"/>
    <lineage>
        <taxon>Eukaryota</taxon>
        <taxon>Fungi</taxon>
        <taxon>Dikarya</taxon>
        <taxon>Basidiomycota</taxon>
        <taxon>Ustilaginomycotina</taxon>
        <taxon>Exobasidiomycetes</taxon>
        <taxon>Ceraceosorales</taxon>
        <taxon>Ceraceosoraceae</taxon>
        <taxon>Ceraceosorus</taxon>
    </lineage>
</organism>
<dbReference type="RefSeq" id="XP_025369746.1">
    <property type="nucleotide sequence ID" value="XM_025516134.1"/>
</dbReference>
<sequence>MGPLQYGPDLRIHCWLHSPQILCALYNLARDPLGFDPALNLWPCFQLNGNGQHYIRKDLLPLSNEHLKEHEKKCRRDKPWTLLLRGREGFIKYAGTVHRNFDGNGPAARNTEDHARSTVATTRLSRWATGEWSVYALVDGFQEWRRSSTEQDAERFLISILGPLSANSARGGLHLRFSPSTPFREAAENLLVAAGVTAGRPPLSPCDHAIESMMQEHCNFVNGTKGQPLERAIDMASQALSTTPFKLMIIMKDITAEDLRNNADDYGLHGVGCGQGPEGYQRNLTLCDYASNNDVHNGVFRVHDPPAYS</sequence>
<accession>A0A316VY80</accession>
<evidence type="ECO:0000313" key="1">
    <source>
        <dbReference type="EMBL" id="PWN42586.1"/>
    </source>
</evidence>
<protein>
    <submittedName>
        <fullName evidence="1">Uncharacterized protein</fullName>
    </submittedName>
</protein>
<dbReference type="AlphaFoldDB" id="A0A316VY80"/>
<name>A0A316VY80_9BASI</name>
<reference evidence="1 2" key="1">
    <citation type="journal article" date="2018" name="Mol. Biol. Evol.">
        <title>Broad Genomic Sampling Reveals a Smut Pathogenic Ancestry of the Fungal Clade Ustilaginomycotina.</title>
        <authorList>
            <person name="Kijpornyongpan T."/>
            <person name="Mondo S.J."/>
            <person name="Barry K."/>
            <person name="Sandor L."/>
            <person name="Lee J."/>
            <person name="Lipzen A."/>
            <person name="Pangilinan J."/>
            <person name="LaButti K."/>
            <person name="Hainaut M."/>
            <person name="Henrissat B."/>
            <person name="Grigoriev I.V."/>
            <person name="Spatafora J.W."/>
            <person name="Aime M.C."/>
        </authorList>
    </citation>
    <scope>NUCLEOTIDE SEQUENCE [LARGE SCALE GENOMIC DNA]</scope>
    <source>
        <strain evidence="1 2">MCA 4658</strain>
    </source>
</reference>
<dbReference type="EMBL" id="KZ819378">
    <property type="protein sequence ID" value="PWN42586.1"/>
    <property type="molecule type" value="Genomic_DNA"/>
</dbReference>
<proteinExistence type="predicted"/>
<dbReference type="GeneID" id="37038004"/>
<evidence type="ECO:0000313" key="2">
    <source>
        <dbReference type="Proteomes" id="UP000245783"/>
    </source>
</evidence>
<dbReference type="InParanoid" id="A0A316VY80"/>
<dbReference type="OrthoDB" id="2426854at2759"/>
<dbReference type="Proteomes" id="UP000245783">
    <property type="component" value="Unassembled WGS sequence"/>
</dbReference>
<gene>
    <name evidence="1" type="ORF">IE81DRAFT_347331</name>
</gene>
<keyword evidence="2" id="KW-1185">Reference proteome</keyword>